<feature type="binding site" evidence="8">
    <location>
        <position position="123"/>
    </location>
    <ligand>
        <name>phosphoenolpyruvate</name>
        <dbReference type="ChEBI" id="CHEBI:58702"/>
    </ligand>
</feature>
<feature type="binding site" evidence="8">
    <location>
        <position position="49"/>
    </location>
    <ligand>
        <name>phosphoenolpyruvate</name>
        <dbReference type="ChEBI" id="CHEBI:58702"/>
    </ligand>
</feature>
<dbReference type="FunFam" id="3.65.10.10:FF:000010">
    <property type="entry name" value="3-phosphoshikimate 1-carboxyvinyltransferase"/>
    <property type="match status" value="1"/>
</dbReference>
<dbReference type="InterPro" id="IPR023193">
    <property type="entry name" value="EPSP_synthase_CS"/>
</dbReference>
<dbReference type="Pfam" id="PF00275">
    <property type="entry name" value="EPSP_synthase"/>
    <property type="match status" value="1"/>
</dbReference>
<feature type="binding site" evidence="8">
    <location>
        <position position="377"/>
    </location>
    <ligand>
        <name>phosphoenolpyruvate</name>
        <dbReference type="ChEBI" id="CHEBI:58702"/>
    </ligand>
</feature>
<dbReference type="EC" id="2.5.1.19" evidence="8"/>
<dbReference type="PIRSF" id="PIRSF000505">
    <property type="entry name" value="EPSPS"/>
    <property type="match status" value="1"/>
</dbReference>
<keyword evidence="5 8" id="KW-0808">Transferase</keyword>
<name>A0A4Q7V1G1_PSEST</name>
<evidence type="ECO:0000256" key="4">
    <source>
        <dbReference type="ARBA" id="ARBA00022605"/>
    </source>
</evidence>
<feature type="binding site" evidence="8">
    <location>
        <position position="200"/>
    </location>
    <ligand>
        <name>3-phosphoshikimate</name>
        <dbReference type="ChEBI" id="CHEBI:145989"/>
    </ligand>
</feature>
<evidence type="ECO:0000256" key="8">
    <source>
        <dbReference type="HAMAP-Rule" id="MF_00210"/>
    </source>
</evidence>
<reference evidence="11 12" key="1">
    <citation type="submission" date="2019-02" db="EMBL/GenBank/DDBJ databases">
        <title>Sequencing the genomes of 1000 actinobacteria strains.</title>
        <authorList>
            <person name="Klenk H.-P."/>
        </authorList>
    </citation>
    <scope>NUCLEOTIDE SEQUENCE [LARGE SCALE GENOMIC DNA]</scope>
    <source>
        <strain evidence="11 12">DSM 45779</strain>
    </source>
</reference>
<evidence type="ECO:0000256" key="9">
    <source>
        <dbReference type="SAM" id="MobiDB-lite"/>
    </source>
</evidence>
<evidence type="ECO:0000256" key="2">
    <source>
        <dbReference type="ARBA" id="ARBA00009948"/>
    </source>
</evidence>
<dbReference type="UniPathway" id="UPA00053">
    <property type="reaction ID" value="UER00089"/>
</dbReference>
<dbReference type="GO" id="GO:0009073">
    <property type="term" value="P:aromatic amino acid family biosynthetic process"/>
    <property type="evidence" value="ECO:0007669"/>
    <property type="project" value="UniProtKB-KW"/>
</dbReference>
<comment type="catalytic activity">
    <reaction evidence="7">
        <text>3-phosphoshikimate + phosphoenolpyruvate = 5-O-(1-carboxyvinyl)-3-phosphoshikimate + phosphate</text>
        <dbReference type="Rhea" id="RHEA:21256"/>
        <dbReference type="ChEBI" id="CHEBI:43474"/>
        <dbReference type="ChEBI" id="CHEBI:57701"/>
        <dbReference type="ChEBI" id="CHEBI:58702"/>
        <dbReference type="ChEBI" id="CHEBI:145989"/>
        <dbReference type="EC" id="2.5.1.19"/>
    </reaction>
    <physiologicalReaction direction="left-to-right" evidence="7">
        <dbReference type="Rhea" id="RHEA:21257"/>
    </physiologicalReaction>
</comment>
<dbReference type="CDD" id="cd01556">
    <property type="entry name" value="EPSP_synthase"/>
    <property type="match status" value="1"/>
</dbReference>
<comment type="caution">
    <text evidence="11">The sequence shown here is derived from an EMBL/GenBank/DDBJ whole genome shotgun (WGS) entry which is preliminary data.</text>
</comment>
<proteinExistence type="inferred from homology"/>
<comment type="pathway">
    <text evidence="1 8">Metabolic intermediate biosynthesis; chorismate biosynthesis; chorismate from D-erythrose 4-phosphate and phosphoenolpyruvate: step 6/7.</text>
</comment>
<feature type="compositionally biased region" description="Low complexity" evidence="9">
    <location>
        <begin position="23"/>
        <end position="33"/>
    </location>
</feature>
<evidence type="ECO:0000256" key="5">
    <source>
        <dbReference type="ARBA" id="ARBA00022679"/>
    </source>
</evidence>
<dbReference type="EMBL" id="SHKL01000001">
    <property type="protein sequence ID" value="RZT88156.1"/>
    <property type="molecule type" value="Genomic_DNA"/>
</dbReference>
<feature type="binding site" evidence="8">
    <location>
        <position position="227"/>
    </location>
    <ligand>
        <name>3-phosphoshikimate</name>
        <dbReference type="ChEBI" id="CHEBI:145989"/>
    </ligand>
</feature>
<evidence type="ECO:0000256" key="7">
    <source>
        <dbReference type="ARBA" id="ARBA00044633"/>
    </source>
</evidence>
<dbReference type="PANTHER" id="PTHR21090:SF5">
    <property type="entry name" value="PENTAFUNCTIONAL AROM POLYPEPTIDE"/>
    <property type="match status" value="1"/>
</dbReference>
<dbReference type="GO" id="GO:0005737">
    <property type="term" value="C:cytoplasm"/>
    <property type="evidence" value="ECO:0007669"/>
    <property type="project" value="UniProtKB-SubCell"/>
</dbReference>
<evidence type="ECO:0000256" key="6">
    <source>
        <dbReference type="ARBA" id="ARBA00023141"/>
    </source>
</evidence>
<sequence length="461" mass="46854">MGHHDRVTVPAGPRTDVPRTDSTGATAAGWPAPTVDGPVSGTVFAPGSKSVTSRALLLAALSGGDCVVDGVPASRDTALMTGALAALGVPVDVHGEQVRIGAHDGFRGGGDGAPADVDCGLAGTVMRFVPPAAALATGAVRFDGDPHARERPMATVLGALRDLGVAVTRQGEHDALPFLIDGTGSVRGGTVTIDASASSQFVSGLLLSGAGYDEGVTVLHDGKPVPSQPHIDMTVAMLRAAGVTVEDRSTGAGPDVWRVHPGPVAVRDWTIEPDLSNAAVFLAAAAATGGTVTVSGWPDETTQPGVEILPVLERFGARVETGPAGVTVTGPEHLEGVDVDLHEASELAPTVAALAALAHGTSRIRGIAHIRGHETDRIAALATEITELGGAVTETEDGLEITPKPLAGRPDRAWRAYADHRMATAGAIVGLRVPGVVVDDIGCTDKTIPDFPGRWSALLTG</sequence>
<dbReference type="NCBIfam" id="TIGR01356">
    <property type="entry name" value="aroA"/>
    <property type="match status" value="1"/>
</dbReference>
<dbReference type="InterPro" id="IPR013792">
    <property type="entry name" value="RNA3'P_cycl/enolpyr_Trfase_a/b"/>
</dbReference>
<comment type="similarity">
    <text evidence="2 8">Belongs to the EPSP synthase family.</text>
</comment>
<feature type="binding site" evidence="8">
    <location>
        <position position="54"/>
    </location>
    <ligand>
        <name>3-phosphoshikimate</name>
        <dbReference type="ChEBI" id="CHEBI:145989"/>
    </ligand>
</feature>
<dbReference type="GO" id="GO:0009423">
    <property type="term" value="P:chorismate biosynthetic process"/>
    <property type="evidence" value="ECO:0007669"/>
    <property type="project" value="UniProtKB-UniRule"/>
</dbReference>
<protein>
    <recommendedName>
        <fullName evidence="8">3-phosphoshikimate 1-carboxyvinyltransferase</fullName>
        <ecNumber evidence="8">2.5.1.19</ecNumber>
    </recommendedName>
    <alternativeName>
        <fullName evidence="8">5-enolpyruvylshikimate-3-phosphate synthase</fullName>
        <shortName evidence="8">EPSP synthase</shortName>
        <shortName evidence="8">EPSPS</shortName>
    </alternativeName>
</protein>
<gene>
    <name evidence="8" type="primary">aroA</name>
    <name evidence="11" type="ORF">EV383_5093</name>
</gene>
<dbReference type="InterPro" id="IPR001986">
    <property type="entry name" value="Enolpyruvate_Tfrase_dom"/>
</dbReference>
<dbReference type="InterPro" id="IPR036968">
    <property type="entry name" value="Enolpyruvate_Tfrase_sf"/>
</dbReference>
<dbReference type="PANTHER" id="PTHR21090">
    <property type="entry name" value="AROM/DEHYDROQUINATE SYNTHASE"/>
    <property type="match status" value="1"/>
</dbReference>
<accession>A0A4Q7V1G1</accession>
<organism evidence="11 12">
    <name type="scientific">Pseudonocardia sediminis</name>
    <dbReference type="NCBI Taxonomy" id="1397368"/>
    <lineage>
        <taxon>Bacteria</taxon>
        <taxon>Bacillati</taxon>
        <taxon>Actinomycetota</taxon>
        <taxon>Actinomycetes</taxon>
        <taxon>Pseudonocardiales</taxon>
        <taxon>Pseudonocardiaceae</taxon>
        <taxon>Pseudonocardia</taxon>
    </lineage>
</organism>
<evidence type="ECO:0000256" key="1">
    <source>
        <dbReference type="ARBA" id="ARBA00004811"/>
    </source>
</evidence>
<feature type="binding site" evidence="8">
    <location>
        <position position="198"/>
    </location>
    <ligand>
        <name>3-phosphoshikimate</name>
        <dbReference type="ChEBI" id="CHEBI:145989"/>
    </ligand>
</feature>
<evidence type="ECO:0000313" key="12">
    <source>
        <dbReference type="Proteomes" id="UP000291591"/>
    </source>
</evidence>
<feature type="domain" description="Enolpyruvate transferase" evidence="10">
    <location>
        <begin position="37"/>
        <end position="453"/>
    </location>
</feature>
<dbReference type="OrthoDB" id="9809920at2"/>
<keyword evidence="6 8" id="KW-0057">Aromatic amino acid biosynthesis</keyword>
<comment type="subcellular location">
    <subcellularLocation>
        <location evidence="8">Cytoplasm</location>
    </subcellularLocation>
</comment>
<dbReference type="Proteomes" id="UP000291591">
    <property type="component" value="Unassembled WGS sequence"/>
</dbReference>
<dbReference type="AlphaFoldDB" id="A0A4Q7V1G1"/>
<keyword evidence="4 8" id="KW-0028">Amino-acid biosynthesis</keyword>
<dbReference type="GO" id="GO:0003866">
    <property type="term" value="F:3-phosphoshikimate 1-carboxyvinyltransferase activity"/>
    <property type="evidence" value="ECO:0007669"/>
    <property type="project" value="UniProtKB-UniRule"/>
</dbReference>
<dbReference type="SUPFAM" id="SSF55205">
    <property type="entry name" value="EPT/RTPC-like"/>
    <property type="match status" value="1"/>
</dbReference>
<evidence type="ECO:0000259" key="10">
    <source>
        <dbReference type="Pfam" id="PF00275"/>
    </source>
</evidence>
<dbReference type="Gene3D" id="3.65.10.10">
    <property type="entry name" value="Enolpyruvate transferase domain"/>
    <property type="match status" value="2"/>
</dbReference>
<feature type="binding site" evidence="8">
    <location>
        <position position="49"/>
    </location>
    <ligand>
        <name>3-phosphoshikimate</name>
        <dbReference type="ChEBI" id="CHEBI:145989"/>
    </ligand>
</feature>
<evidence type="ECO:0000256" key="3">
    <source>
        <dbReference type="ARBA" id="ARBA00022490"/>
    </source>
</evidence>
<feature type="binding site" evidence="8">
    <location>
        <position position="199"/>
    </location>
    <ligand>
        <name>3-phosphoshikimate</name>
        <dbReference type="ChEBI" id="CHEBI:145989"/>
    </ligand>
</feature>
<dbReference type="PROSITE" id="PS00885">
    <property type="entry name" value="EPSP_SYNTHASE_2"/>
    <property type="match status" value="1"/>
</dbReference>
<feature type="active site" description="Proton acceptor" evidence="8">
    <location>
        <position position="346"/>
    </location>
</feature>
<dbReference type="GO" id="GO:0008652">
    <property type="term" value="P:amino acid biosynthetic process"/>
    <property type="evidence" value="ECO:0007669"/>
    <property type="project" value="UniProtKB-KW"/>
</dbReference>
<dbReference type="InterPro" id="IPR006264">
    <property type="entry name" value="EPSP_synthase"/>
</dbReference>
<feature type="binding site" evidence="8">
    <location>
        <position position="151"/>
    </location>
    <ligand>
        <name>phosphoenolpyruvate</name>
        <dbReference type="ChEBI" id="CHEBI:58702"/>
    </ligand>
</feature>
<feature type="binding site" evidence="8">
    <location>
        <position position="200"/>
    </location>
    <ligand>
        <name>phosphoenolpyruvate</name>
        <dbReference type="ChEBI" id="CHEBI:58702"/>
    </ligand>
</feature>
<feature type="binding site" evidence="8">
    <location>
        <position position="50"/>
    </location>
    <ligand>
        <name>3-phosphoshikimate</name>
        <dbReference type="ChEBI" id="CHEBI:145989"/>
    </ligand>
</feature>
<dbReference type="FunFam" id="3.65.10.10:FF:000011">
    <property type="entry name" value="3-phosphoshikimate 1-carboxyvinyltransferase"/>
    <property type="match status" value="1"/>
</dbReference>
<keyword evidence="3 8" id="KW-0963">Cytoplasm</keyword>
<feature type="region of interest" description="Disordered" evidence="9">
    <location>
        <begin position="1"/>
        <end position="33"/>
    </location>
</feature>
<dbReference type="HAMAP" id="MF_00210">
    <property type="entry name" value="EPSP_synth"/>
    <property type="match status" value="1"/>
</dbReference>
<feature type="binding site" evidence="8">
    <location>
        <position position="446"/>
    </location>
    <ligand>
        <name>phosphoenolpyruvate</name>
        <dbReference type="ChEBI" id="CHEBI:58702"/>
    </ligand>
</feature>
<feature type="binding site" evidence="8">
    <location>
        <position position="421"/>
    </location>
    <ligand>
        <name>phosphoenolpyruvate</name>
        <dbReference type="ChEBI" id="CHEBI:58702"/>
    </ligand>
</feature>
<keyword evidence="12" id="KW-1185">Reference proteome</keyword>
<comment type="function">
    <text evidence="8">Catalyzes the transfer of the enolpyruvyl moiety of phosphoenolpyruvate (PEP) to the 5-hydroxyl of shikimate-3-phosphate (S3P) to produce enolpyruvyl shikimate-3-phosphate and inorganic phosphate.</text>
</comment>
<feature type="binding site" evidence="8">
    <location>
        <position position="373"/>
    </location>
    <ligand>
        <name>3-phosphoshikimate</name>
        <dbReference type="ChEBI" id="CHEBI:145989"/>
    </ligand>
</feature>
<comment type="caution">
    <text evidence="8">Lacks conserved residue(s) required for the propagation of feature annotation.</text>
</comment>
<feature type="binding site" evidence="8">
    <location>
        <position position="346"/>
    </location>
    <ligand>
        <name>3-phosphoshikimate</name>
        <dbReference type="ChEBI" id="CHEBI:145989"/>
    </ligand>
</feature>
<evidence type="ECO:0000313" key="11">
    <source>
        <dbReference type="EMBL" id="RZT88156.1"/>
    </source>
</evidence>
<comment type="subunit">
    <text evidence="8">Monomer.</text>
</comment>
<dbReference type="PROSITE" id="PS00104">
    <property type="entry name" value="EPSP_SYNTHASE_1"/>
    <property type="match status" value="1"/>
</dbReference>